<evidence type="ECO:0000256" key="1">
    <source>
        <dbReference type="SAM" id="SignalP"/>
    </source>
</evidence>
<reference evidence="3" key="1">
    <citation type="submission" date="2016-11" db="EMBL/GenBank/DDBJ databases">
        <authorList>
            <person name="Varghese N."/>
            <person name="Submissions S."/>
        </authorList>
    </citation>
    <scope>NUCLEOTIDE SEQUENCE [LARGE SCALE GENOMIC DNA]</scope>
    <source>
        <strain evidence="3">Sac-22</strain>
    </source>
</reference>
<dbReference type="Proteomes" id="UP000184339">
    <property type="component" value="Unassembled WGS sequence"/>
</dbReference>
<protein>
    <recommendedName>
        <fullName evidence="4">Tetratricopeptide repeat-containing protein</fullName>
    </recommendedName>
</protein>
<proteinExistence type="predicted"/>
<sequence length="784" mass="85777">MIYTMRRLAAAVAALACASAYASGGGPWDPYVNRNVPDIALSRYQAGELGVVLSSYERMYLYTAWRSVMLGADGIKKAPAEEAGLLRAVGNRKGGWVDASEGAGGYGEWTAAVSAALKQPVPKPKEGSSLAYGYINCPLTSYGFATNTLKELAKRSDATPARLAAWVASQKQVFKICGDDPDSNRNRYEQPKPVIPAPAELPATEALYWRQMQQYQLAAAAFYSEDYARAARLFAAIGATDKHPLRPWGEYLSVRAQARAATYMPEDEQWKEAQTIRTENAEAAAARLAKQQKKLAAIQASITHILANPELAPLHEATRAIGRSMQARLTPAQRFAELSKLLDDPRANPYTEDHLGDWRVLANDQLQAPAGEQADKRDALRASAGFIDWIQTLQQCGEYQAKRSCAVEQAHALDLWRRYAKEGNKPQARVWLLASTMLSNTLTPEQEQAALQVPTAAPEYLTLRYALARHYRLAGKADKARALTDAVLASPVLTAAKSTSARNQFLQERFAVATSPADAASFLMRTHSRDLDPDTGETAANNEAVTDIAADGQRWLNSGLSAADIRAVASQPSLPAEWRARIAVAAWLRFDLMGQQKEAQEEALATSKLVEQIAPELAGIAQQYRNLPGAPERHYALVVSALKYGLSPVLQSYAQPLKLRSADDTLADMWCKLPEKPGAAYYENIDAEFSLPMPNVGNTAARDKELAQLGTLKTATGYFGDTIMARAKALPNDPELPWLLYVTVQSTRGGCLDNDAKALSRSAFSLLHKRYGKTEWAGKTPYYY</sequence>
<keyword evidence="1" id="KW-0732">Signal</keyword>
<evidence type="ECO:0000313" key="2">
    <source>
        <dbReference type="EMBL" id="SHM62828.1"/>
    </source>
</evidence>
<accession>A0A1M7KDC9</accession>
<feature type="chain" id="PRO_5013133606" description="Tetratricopeptide repeat-containing protein" evidence="1">
    <location>
        <begin position="23"/>
        <end position="784"/>
    </location>
</feature>
<name>A0A1M7KDC9_9BURK</name>
<dbReference type="OrthoDB" id="8858713at2"/>
<keyword evidence="3" id="KW-1185">Reference proteome</keyword>
<feature type="signal peptide" evidence="1">
    <location>
        <begin position="1"/>
        <end position="22"/>
    </location>
</feature>
<dbReference type="AlphaFoldDB" id="A0A1M7KDC9"/>
<gene>
    <name evidence="2" type="ORF">SAMN05192549_10246</name>
</gene>
<organism evidence="2 3">
    <name type="scientific">Duganella sacchari</name>
    <dbReference type="NCBI Taxonomy" id="551987"/>
    <lineage>
        <taxon>Bacteria</taxon>
        <taxon>Pseudomonadati</taxon>
        <taxon>Pseudomonadota</taxon>
        <taxon>Betaproteobacteria</taxon>
        <taxon>Burkholderiales</taxon>
        <taxon>Oxalobacteraceae</taxon>
        <taxon>Telluria group</taxon>
        <taxon>Duganella</taxon>
    </lineage>
</organism>
<dbReference type="EMBL" id="FRCX01000002">
    <property type="protein sequence ID" value="SHM62828.1"/>
    <property type="molecule type" value="Genomic_DNA"/>
</dbReference>
<evidence type="ECO:0008006" key="4">
    <source>
        <dbReference type="Google" id="ProtNLM"/>
    </source>
</evidence>
<dbReference type="RefSeq" id="WP_072781653.1">
    <property type="nucleotide sequence ID" value="NZ_FRCX01000002.1"/>
</dbReference>
<evidence type="ECO:0000313" key="3">
    <source>
        <dbReference type="Proteomes" id="UP000184339"/>
    </source>
</evidence>
<dbReference type="STRING" id="551987.SAMN05192549_10246"/>